<keyword evidence="1" id="KW-0812">Transmembrane</keyword>
<dbReference type="Proteomes" id="UP001500795">
    <property type="component" value="Unassembled WGS sequence"/>
</dbReference>
<keyword evidence="1" id="KW-0472">Membrane</keyword>
<evidence type="ECO:0000313" key="2">
    <source>
        <dbReference type="EMBL" id="GAA3544612.1"/>
    </source>
</evidence>
<sequence length="82" mass="8705">MTSALSSAILLVYGLLAGDAEELFWNLFVFSAIISLLPYLAMHLSCLKLRRSRQGRGAGYPARTGRGPGVVIAASGALDKSH</sequence>
<feature type="transmembrane region" description="Helical" evidence="1">
    <location>
        <begin position="27"/>
        <end position="47"/>
    </location>
</feature>
<evidence type="ECO:0000256" key="1">
    <source>
        <dbReference type="SAM" id="Phobius"/>
    </source>
</evidence>
<keyword evidence="3" id="KW-1185">Reference proteome</keyword>
<comment type="caution">
    <text evidence="2">The sequence shown here is derived from an EMBL/GenBank/DDBJ whole genome shotgun (WGS) entry which is preliminary data.</text>
</comment>
<organism evidence="2 3">
    <name type="scientific">Zobellella aerophila</name>
    <dbReference type="NCBI Taxonomy" id="870480"/>
    <lineage>
        <taxon>Bacteria</taxon>
        <taxon>Pseudomonadati</taxon>
        <taxon>Pseudomonadota</taxon>
        <taxon>Gammaproteobacteria</taxon>
        <taxon>Aeromonadales</taxon>
        <taxon>Aeromonadaceae</taxon>
        <taxon>Zobellella</taxon>
    </lineage>
</organism>
<dbReference type="RefSeq" id="WP_344958660.1">
    <property type="nucleotide sequence ID" value="NZ_BAABCX010000003.1"/>
</dbReference>
<gene>
    <name evidence="2" type="ORF">GCM10022394_25810</name>
</gene>
<protein>
    <submittedName>
        <fullName evidence="2">Uncharacterized protein</fullName>
    </submittedName>
</protein>
<keyword evidence="1" id="KW-1133">Transmembrane helix</keyword>
<reference evidence="3" key="1">
    <citation type="journal article" date="2019" name="Int. J. Syst. Evol. Microbiol.">
        <title>The Global Catalogue of Microorganisms (GCM) 10K type strain sequencing project: providing services to taxonomists for standard genome sequencing and annotation.</title>
        <authorList>
            <consortium name="The Broad Institute Genomics Platform"/>
            <consortium name="The Broad Institute Genome Sequencing Center for Infectious Disease"/>
            <person name="Wu L."/>
            <person name="Ma J."/>
        </authorList>
    </citation>
    <scope>NUCLEOTIDE SEQUENCE [LARGE SCALE GENOMIC DNA]</scope>
    <source>
        <strain evidence="3">JCM 17110</strain>
    </source>
</reference>
<evidence type="ECO:0000313" key="3">
    <source>
        <dbReference type="Proteomes" id="UP001500795"/>
    </source>
</evidence>
<proteinExistence type="predicted"/>
<dbReference type="EMBL" id="BAABCX010000003">
    <property type="protein sequence ID" value="GAA3544612.1"/>
    <property type="molecule type" value="Genomic_DNA"/>
</dbReference>
<accession>A0ABP6W5M8</accession>
<name>A0ABP6W5M8_9GAMM</name>